<protein>
    <submittedName>
        <fullName evidence="3">Tip elongation aberrant protein 1</fullName>
    </submittedName>
</protein>
<dbReference type="Pfam" id="PF24681">
    <property type="entry name" value="Kelch_KLHDC2_KLHL20_DRC7"/>
    <property type="match status" value="1"/>
</dbReference>
<dbReference type="SUPFAM" id="SSF117281">
    <property type="entry name" value="Kelch motif"/>
    <property type="match status" value="1"/>
</dbReference>
<dbReference type="Proteomes" id="UP000031668">
    <property type="component" value="Unassembled WGS sequence"/>
</dbReference>
<evidence type="ECO:0000256" key="1">
    <source>
        <dbReference type="ARBA" id="ARBA00022737"/>
    </source>
</evidence>
<comment type="caution">
    <text evidence="3">The sequence shown here is derived from an EMBL/GenBank/DDBJ whole genome shotgun (WGS) entry which is preliminary data.</text>
</comment>
<dbReference type="InterPro" id="IPR015915">
    <property type="entry name" value="Kelch-typ_b-propeller"/>
</dbReference>
<organism evidence="3 4">
    <name type="scientific">Thelohanellus kitauei</name>
    <name type="common">Myxosporean</name>
    <dbReference type="NCBI Taxonomy" id="669202"/>
    <lineage>
        <taxon>Eukaryota</taxon>
        <taxon>Metazoa</taxon>
        <taxon>Cnidaria</taxon>
        <taxon>Myxozoa</taxon>
        <taxon>Myxosporea</taxon>
        <taxon>Bivalvulida</taxon>
        <taxon>Platysporina</taxon>
        <taxon>Myxobolidae</taxon>
        <taxon>Thelohanellus</taxon>
    </lineage>
</organism>
<dbReference type="OrthoDB" id="5953725at2759"/>
<evidence type="ECO:0000313" key="3">
    <source>
        <dbReference type="EMBL" id="KII74878.1"/>
    </source>
</evidence>
<name>A0A0C2JZ21_THEKT</name>
<dbReference type="AlphaFoldDB" id="A0A0C2JZ21"/>
<evidence type="ECO:0000313" key="4">
    <source>
        <dbReference type="Proteomes" id="UP000031668"/>
    </source>
</evidence>
<keyword evidence="1" id="KW-0677">Repeat</keyword>
<reference evidence="3 4" key="1">
    <citation type="journal article" date="2014" name="Genome Biol. Evol.">
        <title>The genome of the myxosporean Thelohanellus kitauei shows adaptations to nutrient acquisition within its fish host.</title>
        <authorList>
            <person name="Yang Y."/>
            <person name="Xiong J."/>
            <person name="Zhou Z."/>
            <person name="Huo F."/>
            <person name="Miao W."/>
            <person name="Ran C."/>
            <person name="Liu Y."/>
            <person name="Zhang J."/>
            <person name="Feng J."/>
            <person name="Wang M."/>
            <person name="Wang M."/>
            <person name="Wang L."/>
            <person name="Yao B."/>
        </authorList>
    </citation>
    <scope>NUCLEOTIDE SEQUENCE [LARGE SCALE GENOMIC DNA]</scope>
    <source>
        <strain evidence="3">Wuqing</strain>
    </source>
</reference>
<dbReference type="EMBL" id="JWZT01000205">
    <property type="protein sequence ID" value="KII74878.1"/>
    <property type="molecule type" value="Genomic_DNA"/>
</dbReference>
<dbReference type="PANTHER" id="PTHR47435:SF4">
    <property type="entry name" value="KELCH REPEAT PROTEIN (AFU_ORTHOLOGUE AFUA_5G12780)"/>
    <property type="match status" value="1"/>
</dbReference>
<sequence>MMDGLVDDCMTSIGALLIIYGGFSNVSEYHQYDLLIYNTVSGIWKRYSLPDEIKNTPLSSSICAVGKLIYLFGGVSREYQFRETNSLLSFDISSATWEILFPHTNDYDQNTPPPMSQNLLLYHDRSLYTLGSNDGNEEFYAMYEFNLKTSTWSLVPHYGLKPPYNLQIFGTIFKNR</sequence>
<dbReference type="Gene3D" id="2.120.10.80">
    <property type="entry name" value="Kelch-type beta propeller"/>
    <property type="match status" value="1"/>
</dbReference>
<evidence type="ECO:0000256" key="2">
    <source>
        <dbReference type="ARBA" id="ARBA00023004"/>
    </source>
</evidence>
<proteinExistence type="predicted"/>
<gene>
    <name evidence="3" type="ORF">RF11_12682</name>
</gene>
<dbReference type="PANTHER" id="PTHR47435">
    <property type="entry name" value="KELCH REPEAT PROTEIN (AFU_ORTHOLOGUE AFUA_5G12780)"/>
    <property type="match status" value="1"/>
</dbReference>
<accession>A0A0C2JZ21</accession>
<keyword evidence="4" id="KW-1185">Reference proteome</keyword>
<dbReference type="GO" id="GO:0019760">
    <property type="term" value="P:glucosinolate metabolic process"/>
    <property type="evidence" value="ECO:0007669"/>
    <property type="project" value="UniProtKB-ARBA"/>
</dbReference>
<keyword evidence="2" id="KW-0408">Iron</keyword>